<dbReference type="AlphaFoldDB" id="A0A9X2FKY4"/>
<dbReference type="InterPro" id="IPR032816">
    <property type="entry name" value="VTT_dom"/>
</dbReference>
<dbReference type="InterPro" id="IPR051311">
    <property type="entry name" value="DedA_domain"/>
</dbReference>
<feature type="transmembrane region" description="Helical" evidence="7">
    <location>
        <begin position="181"/>
        <end position="197"/>
    </location>
</feature>
<accession>A0A9X2FKY4</accession>
<evidence type="ECO:0000313" key="9">
    <source>
        <dbReference type="EMBL" id="MCP0886641.1"/>
    </source>
</evidence>
<name>A0A9X2FKY4_9LACO</name>
<comment type="subcellular location">
    <subcellularLocation>
        <location evidence="1">Cell membrane</location>
        <topology evidence="1">Multi-pass membrane protein</topology>
    </subcellularLocation>
</comment>
<feature type="transmembrane region" description="Helical" evidence="7">
    <location>
        <begin position="12"/>
        <end position="31"/>
    </location>
</feature>
<comment type="caution">
    <text evidence="9">The sequence shown here is derived from an EMBL/GenBank/DDBJ whole genome shotgun (WGS) entry which is preliminary data.</text>
</comment>
<evidence type="ECO:0000256" key="5">
    <source>
        <dbReference type="ARBA" id="ARBA00022989"/>
    </source>
</evidence>
<evidence type="ECO:0000256" key="3">
    <source>
        <dbReference type="ARBA" id="ARBA00022475"/>
    </source>
</evidence>
<keyword evidence="5 7" id="KW-1133">Transmembrane helix</keyword>
<comment type="similarity">
    <text evidence="2">Belongs to the DedA family.</text>
</comment>
<sequence>MNTTVLTDIINQYGYWGIAFLIAIENIFPPIPSEVVLAFTGFATTTTNLKILPSILAATIGAIIGALFLYALGRLISADRLEKWLAGRWGKILHLKPNDIKRAAAFFQRHGGVAVFFGRFVPVIRSLISIPAGMTGYPLPRFILLTTLGTLIWNTVLIWLGKLAGHAWPYFVSTFEVYGKIFLLFVIITFLITWIIYKRKSK</sequence>
<evidence type="ECO:0000313" key="10">
    <source>
        <dbReference type="Proteomes" id="UP001139006"/>
    </source>
</evidence>
<dbReference type="Proteomes" id="UP001139006">
    <property type="component" value="Unassembled WGS sequence"/>
</dbReference>
<evidence type="ECO:0000256" key="6">
    <source>
        <dbReference type="ARBA" id="ARBA00023136"/>
    </source>
</evidence>
<dbReference type="PANTHER" id="PTHR42709:SF6">
    <property type="entry name" value="UNDECAPRENYL PHOSPHATE TRANSPORTER A"/>
    <property type="match status" value="1"/>
</dbReference>
<protein>
    <submittedName>
        <fullName evidence="9">DedA family protein</fullName>
    </submittedName>
</protein>
<feature type="transmembrane region" description="Helical" evidence="7">
    <location>
        <begin position="142"/>
        <end position="161"/>
    </location>
</feature>
<proteinExistence type="inferred from homology"/>
<reference evidence="9 10" key="1">
    <citation type="journal article" date="2023" name="Int. J. Syst. Evol. Microbiol.">
        <title>Ligilactobacillus ubinensis sp. nov., a novel species isolated from the wild ferment of a durian fruit (Durio zibethinus).</title>
        <authorList>
            <person name="Heng Y.C."/>
            <person name="Menon N."/>
            <person name="Chen B."/>
            <person name="Loo B.Z.L."/>
            <person name="Wong G.W.J."/>
            <person name="Lim A.C.H."/>
            <person name="Silvaraju S."/>
            <person name="Kittelmann S."/>
        </authorList>
    </citation>
    <scope>NUCLEOTIDE SEQUENCE [LARGE SCALE GENOMIC DNA]</scope>
    <source>
        <strain evidence="9 10">WILCCON 0076</strain>
    </source>
</reference>
<evidence type="ECO:0000256" key="4">
    <source>
        <dbReference type="ARBA" id="ARBA00022692"/>
    </source>
</evidence>
<dbReference type="EMBL" id="JAIULA010000007">
    <property type="protein sequence ID" value="MCP0886641.1"/>
    <property type="molecule type" value="Genomic_DNA"/>
</dbReference>
<keyword evidence="10" id="KW-1185">Reference proteome</keyword>
<evidence type="ECO:0000256" key="1">
    <source>
        <dbReference type="ARBA" id="ARBA00004651"/>
    </source>
</evidence>
<evidence type="ECO:0000259" key="8">
    <source>
        <dbReference type="Pfam" id="PF09335"/>
    </source>
</evidence>
<dbReference type="GO" id="GO:0005886">
    <property type="term" value="C:plasma membrane"/>
    <property type="evidence" value="ECO:0007669"/>
    <property type="project" value="UniProtKB-SubCell"/>
</dbReference>
<organism evidence="9 10">
    <name type="scientific">Ligilactobacillus ubinensis</name>
    <dbReference type="NCBI Taxonomy" id="2876789"/>
    <lineage>
        <taxon>Bacteria</taxon>
        <taxon>Bacillati</taxon>
        <taxon>Bacillota</taxon>
        <taxon>Bacilli</taxon>
        <taxon>Lactobacillales</taxon>
        <taxon>Lactobacillaceae</taxon>
        <taxon>Ligilactobacillus</taxon>
    </lineage>
</organism>
<gene>
    <name evidence="9" type="ORF">LB941_04730</name>
</gene>
<feature type="domain" description="VTT" evidence="8">
    <location>
        <begin position="31"/>
        <end position="162"/>
    </location>
</feature>
<feature type="transmembrane region" description="Helical" evidence="7">
    <location>
        <begin position="51"/>
        <end position="73"/>
    </location>
</feature>
<keyword evidence="4 7" id="KW-0812">Transmembrane</keyword>
<keyword evidence="3" id="KW-1003">Cell membrane</keyword>
<dbReference type="Pfam" id="PF09335">
    <property type="entry name" value="VTT_dom"/>
    <property type="match status" value="1"/>
</dbReference>
<keyword evidence="6 7" id="KW-0472">Membrane</keyword>
<evidence type="ECO:0000256" key="2">
    <source>
        <dbReference type="ARBA" id="ARBA00010792"/>
    </source>
</evidence>
<dbReference type="RefSeq" id="WP_253359925.1">
    <property type="nucleotide sequence ID" value="NZ_JAIULA010000007.1"/>
</dbReference>
<evidence type="ECO:0000256" key="7">
    <source>
        <dbReference type="SAM" id="Phobius"/>
    </source>
</evidence>
<dbReference type="PANTHER" id="PTHR42709">
    <property type="entry name" value="ALKALINE PHOSPHATASE LIKE PROTEIN"/>
    <property type="match status" value="1"/>
</dbReference>